<dbReference type="Gene3D" id="3.90.180.10">
    <property type="entry name" value="Medium-chain alcohol dehydrogenases, catalytic domain"/>
    <property type="match status" value="1"/>
</dbReference>
<dbReference type="InterPro" id="IPR011032">
    <property type="entry name" value="GroES-like_sf"/>
</dbReference>
<evidence type="ECO:0000313" key="4">
    <source>
        <dbReference type="EMBL" id="CAB4980165.1"/>
    </source>
</evidence>
<dbReference type="CDD" id="cd08288">
    <property type="entry name" value="MDR_yhdh"/>
    <property type="match status" value="1"/>
</dbReference>
<dbReference type="InterPro" id="IPR020843">
    <property type="entry name" value="ER"/>
</dbReference>
<name>A0A6J6SRR1_9ZZZZ</name>
<gene>
    <name evidence="2" type="ORF">UFOPK2602_01268</name>
    <name evidence="3" type="ORF">UFOPK2806_00102</name>
    <name evidence="4" type="ORF">UFOPK3954_00493</name>
    <name evidence="5" type="ORF">UFOPK4306_01222</name>
</gene>
<dbReference type="AlphaFoldDB" id="A0A6J6SRR1"/>
<dbReference type="EMBL" id="CAFBON010000034">
    <property type="protein sequence ID" value="CAB4980165.1"/>
    <property type="molecule type" value="Genomic_DNA"/>
</dbReference>
<evidence type="ECO:0000313" key="3">
    <source>
        <dbReference type="EMBL" id="CAB4736889.1"/>
    </source>
</evidence>
<evidence type="ECO:0000313" key="2">
    <source>
        <dbReference type="EMBL" id="CAB4712924.1"/>
    </source>
</evidence>
<dbReference type="EMBL" id="CAEZYY010000001">
    <property type="protein sequence ID" value="CAB4736889.1"/>
    <property type="molecule type" value="Genomic_DNA"/>
</dbReference>
<dbReference type="InterPro" id="IPR013149">
    <property type="entry name" value="ADH-like_C"/>
</dbReference>
<dbReference type="GO" id="GO:0043957">
    <property type="term" value="F:acryloyl-CoA reductase (NADPH) activity"/>
    <property type="evidence" value="ECO:0007669"/>
    <property type="project" value="TreeGrafter"/>
</dbReference>
<sequence length="330" mass="35030">MTLRALLSSQTDKTISHEVVELDDSRLPDGDVTVAVDYSSLNYKDGLVLTGRGRLVKEYPHVGGIDLAGTVTDSASARWRAGQRVVLTGFRVGEIWWGGYATKARVKGEWLCEVPSGVTTRQVMAIGTAGFTAMLAIDQLEQAGLRPSHGPVLVTGASGGVGSTAVHLLARLGYEVVASTGRAAERRDDLIRFGASDVIERDTIADVPERPLLTERWAGVVDAVGGSTLSHVLAELKYGAGVAACGLAGGDKITSTVIPFLLRGNNLFGIDSVMRPIEGRQEVWQRAASTMDLAMLDAMTTEIGLAELPDAAEAILQGHVAGRWVVNVNR</sequence>
<dbReference type="SMART" id="SM00829">
    <property type="entry name" value="PKS_ER"/>
    <property type="match status" value="1"/>
</dbReference>
<accession>A0A6J6SRR1</accession>
<dbReference type="EMBL" id="CAEZXX010000082">
    <property type="protein sequence ID" value="CAB4712924.1"/>
    <property type="molecule type" value="Genomic_DNA"/>
</dbReference>
<dbReference type="EMBL" id="CAFBQP010000042">
    <property type="protein sequence ID" value="CAB5063073.1"/>
    <property type="molecule type" value="Genomic_DNA"/>
</dbReference>
<reference evidence="3" key="1">
    <citation type="submission" date="2020-05" db="EMBL/GenBank/DDBJ databases">
        <authorList>
            <person name="Chiriac C."/>
            <person name="Salcher M."/>
            <person name="Ghai R."/>
            <person name="Kavagutti S V."/>
        </authorList>
    </citation>
    <scope>NUCLEOTIDE SEQUENCE</scope>
</reference>
<dbReference type="PANTHER" id="PTHR43677">
    <property type="entry name" value="SHORT-CHAIN DEHYDROGENASE/REDUCTASE"/>
    <property type="match status" value="1"/>
</dbReference>
<organism evidence="3">
    <name type="scientific">freshwater metagenome</name>
    <dbReference type="NCBI Taxonomy" id="449393"/>
    <lineage>
        <taxon>unclassified sequences</taxon>
        <taxon>metagenomes</taxon>
        <taxon>ecological metagenomes</taxon>
    </lineage>
</organism>
<dbReference type="Gene3D" id="3.40.50.720">
    <property type="entry name" value="NAD(P)-binding Rossmann-like Domain"/>
    <property type="match status" value="1"/>
</dbReference>
<proteinExistence type="predicted"/>
<dbReference type="InterPro" id="IPR036291">
    <property type="entry name" value="NAD(P)-bd_dom_sf"/>
</dbReference>
<dbReference type="InterPro" id="IPR013154">
    <property type="entry name" value="ADH-like_N"/>
</dbReference>
<dbReference type="Pfam" id="PF08240">
    <property type="entry name" value="ADH_N"/>
    <property type="match status" value="1"/>
</dbReference>
<dbReference type="InterPro" id="IPR051397">
    <property type="entry name" value="Zn-ADH-like_protein"/>
</dbReference>
<dbReference type="InterPro" id="IPR014188">
    <property type="entry name" value="Acrylyl-CoA_reductase_AcuI"/>
</dbReference>
<feature type="domain" description="Enoyl reductase (ER)" evidence="1">
    <location>
        <begin position="10"/>
        <end position="326"/>
    </location>
</feature>
<evidence type="ECO:0000313" key="5">
    <source>
        <dbReference type="EMBL" id="CAB5063073.1"/>
    </source>
</evidence>
<dbReference type="NCBIfam" id="TIGR02823">
    <property type="entry name" value="oxido_YhdH"/>
    <property type="match status" value="1"/>
</dbReference>
<dbReference type="SUPFAM" id="SSF50129">
    <property type="entry name" value="GroES-like"/>
    <property type="match status" value="1"/>
</dbReference>
<evidence type="ECO:0000259" key="1">
    <source>
        <dbReference type="SMART" id="SM00829"/>
    </source>
</evidence>
<dbReference type="SUPFAM" id="SSF51735">
    <property type="entry name" value="NAD(P)-binding Rossmann-fold domains"/>
    <property type="match status" value="1"/>
</dbReference>
<protein>
    <submittedName>
        <fullName evidence="3">Unannotated protein</fullName>
    </submittedName>
</protein>
<dbReference type="PANTHER" id="PTHR43677:SF1">
    <property type="entry name" value="ACRYLYL-COA REDUCTASE ACUI-RELATED"/>
    <property type="match status" value="1"/>
</dbReference>
<dbReference type="Pfam" id="PF00107">
    <property type="entry name" value="ADH_zinc_N"/>
    <property type="match status" value="1"/>
</dbReference>